<keyword evidence="3" id="KW-0808">Transferase</keyword>
<dbReference type="OrthoDB" id="9771846at2"/>
<evidence type="ECO:0000313" key="3">
    <source>
        <dbReference type="EMBL" id="TRY16687.1"/>
    </source>
</evidence>
<dbReference type="InterPro" id="IPR001173">
    <property type="entry name" value="Glyco_trans_2-like"/>
</dbReference>
<dbReference type="PANTHER" id="PTHR43179:SF7">
    <property type="entry name" value="RHAMNOSYLTRANSFERASE WBBL"/>
    <property type="match status" value="1"/>
</dbReference>
<dbReference type="Gene3D" id="3.90.550.10">
    <property type="entry name" value="Spore Coat Polysaccharide Biosynthesis Protein SpsA, Chain A"/>
    <property type="match status" value="1"/>
</dbReference>
<evidence type="ECO:0000256" key="1">
    <source>
        <dbReference type="SAM" id="MobiDB-lite"/>
    </source>
</evidence>
<sequence>MCRDLVMPVTGYGEAMRSPSPSPCPPKCWQGPTETERVATRDTPVRTRVPAEADAPHLSADPCPQHVPSLSTETTPGRTGPLHDGRQPGSTTGYDLTSERGQHSVTSTNEVSPPTTLSVIIVSYLRPDLVLACLESIAAHNDLSTGVEIIVVDNSPQATVAEALRTLDTAFPIPLRVIPNDNRGFGEGNNVGASAATGDILLFLNPDTELTAPTFVPAVTHFARDLSAGTLGVQLVGPDGSKRLSFYWKEWSGFTAAALTKLTNRFGLYWQSRMFTSGAALFVRASSFREVGMFDDRIFLYGEERDLFRRIHQAGYTTHFSRSLRIIHHEGGGQTESLSGLRHRLQSRAHYSDKFARPNLNRFLRNQRRRELVRLALAHLRGVKSAAAEHKARIAVIDEFIHDSRQRLRNVNGSGAA</sequence>
<dbReference type="GO" id="GO:0016740">
    <property type="term" value="F:transferase activity"/>
    <property type="evidence" value="ECO:0007669"/>
    <property type="project" value="UniProtKB-KW"/>
</dbReference>
<accession>A0A553JW43</accession>
<proteinExistence type="predicted"/>
<gene>
    <name evidence="3" type="ORF">FOJ82_14935</name>
</gene>
<keyword evidence="4" id="KW-1185">Reference proteome</keyword>
<dbReference type="AlphaFoldDB" id="A0A553JW43"/>
<dbReference type="InterPro" id="IPR029044">
    <property type="entry name" value="Nucleotide-diphossugar_trans"/>
</dbReference>
<feature type="compositionally biased region" description="Polar residues" evidence="1">
    <location>
        <begin position="103"/>
        <end position="112"/>
    </location>
</feature>
<evidence type="ECO:0000259" key="2">
    <source>
        <dbReference type="Pfam" id="PF00535"/>
    </source>
</evidence>
<feature type="compositionally biased region" description="Basic and acidic residues" evidence="1">
    <location>
        <begin position="34"/>
        <end position="55"/>
    </location>
</feature>
<dbReference type="CDD" id="cd04186">
    <property type="entry name" value="GT_2_like_c"/>
    <property type="match status" value="1"/>
</dbReference>
<evidence type="ECO:0000313" key="4">
    <source>
        <dbReference type="Proteomes" id="UP000317638"/>
    </source>
</evidence>
<feature type="compositionally biased region" description="Polar residues" evidence="1">
    <location>
        <begin position="68"/>
        <end position="77"/>
    </location>
</feature>
<dbReference type="Proteomes" id="UP000317638">
    <property type="component" value="Unassembled WGS sequence"/>
</dbReference>
<reference evidence="3 4" key="1">
    <citation type="submission" date="2019-07" db="EMBL/GenBank/DDBJ databases">
        <authorList>
            <person name="Zhou L.-Y."/>
        </authorList>
    </citation>
    <scope>NUCLEOTIDE SEQUENCE [LARGE SCALE GENOMIC DNA]</scope>
    <source>
        <strain evidence="3 4">YIM 101269</strain>
    </source>
</reference>
<feature type="domain" description="Glycosyltransferase 2-like" evidence="2">
    <location>
        <begin position="118"/>
        <end position="285"/>
    </location>
</feature>
<dbReference type="SUPFAM" id="SSF53448">
    <property type="entry name" value="Nucleotide-diphospho-sugar transferases"/>
    <property type="match status" value="1"/>
</dbReference>
<dbReference type="Pfam" id="PF00535">
    <property type="entry name" value="Glycos_transf_2"/>
    <property type="match status" value="1"/>
</dbReference>
<organism evidence="3 4">
    <name type="scientific">Tessaracoccus rhinocerotis</name>
    <dbReference type="NCBI Taxonomy" id="1689449"/>
    <lineage>
        <taxon>Bacteria</taxon>
        <taxon>Bacillati</taxon>
        <taxon>Actinomycetota</taxon>
        <taxon>Actinomycetes</taxon>
        <taxon>Propionibacteriales</taxon>
        <taxon>Propionibacteriaceae</taxon>
        <taxon>Tessaracoccus</taxon>
    </lineage>
</organism>
<name>A0A553JW43_9ACTN</name>
<feature type="region of interest" description="Disordered" evidence="1">
    <location>
        <begin position="13"/>
        <end position="112"/>
    </location>
</feature>
<comment type="caution">
    <text evidence="3">The sequence shown here is derived from an EMBL/GenBank/DDBJ whole genome shotgun (WGS) entry which is preliminary data.</text>
</comment>
<dbReference type="EMBL" id="VKKG01000007">
    <property type="protein sequence ID" value="TRY16687.1"/>
    <property type="molecule type" value="Genomic_DNA"/>
</dbReference>
<dbReference type="PANTHER" id="PTHR43179">
    <property type="entry name" value="RHAMNOSYLTRANSFERASE WBBL"/>
    <property type="match status" value="1"/>
</dbReference>
<protein>
    <submittedName>
        <fullName evidence="3">Glycosyltransferase family 2 protein</fullName>
    </submittedName>
</protein>